<dbReference type="PANTHER" id="PTHR34535">
    <property type="entry name" value="HYDROGENASE MATURATION FACTOR HYPA"/>
    <property type="match status" value="1"/>
</dbReference>
<evidence type="ECO:0000256" key="1">
    <source>
        <dbReference type="ARBA" id="ARBA00022596"/>
    </source>
</evidence>
<keyword evidence="6" id="KW-1185">Reference proteome</keyword>
<evidence type="ECO:0000256" key="4">
    <source>
        <dbReference type="HAMAP-Rule" id="MF_00213"/>
    </source>
</evidence>
<evidence type="ECO:0000256" key="2">
    <source>
        <dbReference type="ARBA" id="ARBA00022723"/>
    </source>
</evidence>
<dbReference type="Pfam" id="PF01155">
    <property type="entry name" value="HypA"/>
    <property type="match status" value="1"/>
</dbReference>
<dbReference type="InterPro" id="IPR000688">
    <property type="entry name" value="HypA/HybF"/>
</dbReference>
<name>H2C1G4_9CREN</name>
<feature type="binding site" evidence="4">
    <location>
        <position position="71"/>
    </location>
    <ligand>
        <name>Zn(2+)</name>
        <dbReference type="ChEBI" id="CHEBI:29105"/>
    </ligand>
</feature>
<keyword evidence="3 4" id="KW-0862">Zinc</keyword>
<accession>H2C1G4</accession>
<organism evidence="5 6">
    <name type="scientific">Metallosphaera yellowstonensis MK1</name>
    <dbReference type="NCBI Taxonomy" id="671065"/>
    <lineage>
        <taxon>Archaea</taxon>
        <taxon>Thermoproteota</taxon>
        <taxon>Thermoprotei</taxon>
        <taxon>Sulfolobales</taxon>
        <taxon>Sulfolobaceae</taxon>
        <taxon>Metallosphaera</taxon>
    </lineage>
</organism>
<feature type="binding site" evidence="4">
    <location>
        <position position="116"/>
    </location>
    <ligand>
        <name>Zn(2+)</name>
        <dbReference type="ChEBI" id="CHEBI:29105"/>
    </ligand>
</feature>
<feature type="binding site" evidence="4">
    <location>
        <position position="74"/>
    </location>
    <ligand>
        <name>Zn(2+)</name>
        <dbReference type="ChEBI" id="CHEBI:29105"/>
    </ligand>
</feature>
<reference evidence="5 6" key="1">
    <citation type="submission" date="2012-01" db="EMBL/GenBank/DDBJ databases">
        <title>Improved High-Quality Draft sequence of Metallosphaera yellowstonensis MK1.</title>
        <authorList>
            <consortium name="US DOE Joint Genome Institute"/>
            <person name="Lucas S."/>
            <person name="Han J."/>
            <person name="Cheng J.-F."/>
            <person name="Goodwin L."/>
            <person name="Pitluck S."/>
            <person name="Peters L."/>
            <person name="Teshima H."/>
            <person name="Detter J.C."/>
            <person name="Han C."/>
            <person name="Tapia R."/>
            <person name="Land M."/>
            <person name="Hauser L."/>
            <person name="Kyrpides N."/>
            <person name="Kozubal M."/>
            <person name="Macur R.E."/>
            <person name="Jay Z."/>
            <person name="Inskeep W."/>
            <person name="Woyke T."/>
        </authorList>
    </citation>
    <scope>NUCLEOTIDE SEQUENCE [LARGE SCALE GENOMIC DNA]</scope>
    <source>
        <strain evidence="5 6">MK1</strain>
    </source>
</reference>
<dbReference type="Proteomes" id="UP000003980">
    <property type="component" value="Unassembled WGS sequence"/>
</dbReference>
<dbReference type="GO" id="GO:0008270">
    <property type="term" value="F:zinc ion binding"/>
    <property type="evidence" value="ECO:0007669"/>
    <property type="project" value="UniProtKB-UniRule"/>
</dbReference>
<dbReference type="HOGENOM" id="CLU_126929_2_0_2"/>
<feature type="binding site" evidence="4">
    <location>
        <position position="2"/>
    </location>
    <ligand>
        <name>Ni(2+)</name>
        <dbReference type="ChEBI" id="CHEBI:49786"/>
    </ligand>
</feature>
<dbReference type="OrthoDB" id="36835at2157"/>
<dbReference type="EMBL" id="JH597761">
    <property type="protein sequence ID" value="EHP70085.1"/>
    <property type="molecule type" value="Genomic_DNA"/>
</dbReference>
<sequence>MHEWSIADAVIRTVEQWAEGRGRVKRIVIGVPSISFLDTDILTQAFDELKVGTSLRDANLQVKIKEQTFTCQLCGRRFTLKDVEDQVGEVRSEFGEEYPLHLIPTLSPSFIKCPSCGSRDVMVDNQDVTVEEVIMDETS</sequence>
<dbReference type="eggNOG" id="arCOG04426">
    <property type="taxonomic scope" value="Archaea"/>
</dbReference>
<dbReference type="PANTHER" id="PTHR34535:SF3">
    <property type="entry name" value="HYDROGENASE MATURATION FACTOR HYPA"/>
    <property type="match status" value="1"/>
</dbReference>
<dbReference type="RefSeq" id="WP_009070481.1">
    <property type="nucleotide sequence ID" value="NZ_JH597761.1"/>
</dbReference>
<evidence type="ECO:0000313" key="5">
    <source>
        <dbReference type="EMBL" id="EHP70085.1"/>
    </source>
</evidence>
<keyword evidence="1 4" id="KW-0533">Nickel</keyword>
<dbReference type="HAMAP" id="MF_00213">
    <property type="entry name" value="HypA_HybF"/>
    <property type="match status" value="1"/>
</dbReference>
<gene>
    <name evidence="4" type="primary">hypA</name>
    <name evidence="5" type="ORF">MetMK1DRAFT_00005870</name>
</gene>
<comment type="function">
    <text evidence="4">Involved in the maturation of [NiFe] hydrogenases. Required for nickel insertion into the metal center of the hydrogenase.</text>
</comment>
<evidence type="ECO:0000256" key="3">
    <source>
        <dbReference type="ARBA" id="ARBA00022833"/>
    </source>
</evidence>
<dbReference type="Gene3D" id="3.30.2320.80">
    <property type="match status" value="1"/>
</dbReference>
<dbReference type="STRING" id="671065.MetMK1DRAFT_00005870"/>
<dbReference type="GO" id="GO:0016151">
    <property type="term" value="F:nickel cation binding"/>
    <property type="evidence" value="ECO:0007669"/>
    <property type="project" value="UniProtKB-UniRule"/>
</dbReference>
<dbReference type="AlphaFoldDB" id="H2C1G4"/>
<feature type="binding site" evidence="4">
    <location>
        <position position="113"/>
    </location>
    <ligand>
        <name>Zn(2+)</name>
        <dbReference type="ChEBI" id="CHEBI:29105"/>
    </ligand>
</feature>
<evidence type="ECO:0000313" key="6">
    <source>
        <dbReference type="Proteomes" id="UP000003980"/>
    </source>
</evidence>
<keyword evidence="2 4" id="KW-0479">Metal-binding</keyword>
<comment type="similarity">
    <text evidence="4">Belongs to the HypA/HybF family.</text>
</comment>
<proteinExistence type="inferred from homology"/>
<dbReference type="GO" id="GO:0051604">
    <property type="term" value="P:protein maturation"/>
    <property type="evidence" value="ECO:0007669"/>
    <property type="project" value="InterPro"/>
</dbReference>
<dbReference type="PIRSF" id="PIRSF004761">
    <property type="entry name" value="Hydrgn_mat_HypA"/>
    <property type="match status" value="1"/>
</dbReference>
<protein>
    <recommendedName>
        <fullName evidence="4">Hydrogenase maturation factor HypA</fullName>
    </recommendedName>
</protein>